<evidence type="ECO:0000313" key="2">
    <source>
        <dbReference type="Proteomes" id="UP000069654"/>
    </source>
</evidence>
<dbReference type="OMA" id="CLWERVE"/>
<dbReference type="OrthoDB" id="4730564at2"/>
<name>A0A100XAR5_MYCTH</name>
<accession>A0A100XAR5</accession>
<evidence type="ECO:0000313" key="1">
    <source>
        <dbReference type="EMBL" id="GAT13177.1"/>
    </source>
</evidence>
<dbReference type="RefSeq" id="WP_003925172.1">
    <property type="nucleotide sequence ID" value="NZ_BCTB01000001.1"/>
</dbReference>
<comment type="caution">
    <text evidence="1">The sequence shown here is derived from an EMBL/GenBank/DDBJ whole genome shotgun (WGS) entry which is preliminary data.</text>
</comment>
<sequence>MTARDVIDWAPDPDLDRVAEIALGIAEKIREDDPCRLYGELAYLAYRHPAKLAQIAMCLAAWFNPNEPVRCLWERVESIAAAHAGRIVGVA</sequence>
<reference evidence="2" key="2">
    <citation type="submission" date="2016-02" db="EMBL/GenBank/DDBJ databases">
        <title>Draft genome sequence of five rapidly growing Mycobacterium species.</title>
        <authorList>
            <person name="Katahira K."/>
            <person name="Gotou Y."/>
            <person name="Iida K."/>
            <person name="Ogura Y."/>
            <person name="Hayashi T."/>
        </authorList>
    </citation>
    <scope>NUCLEOTIDE SEQUENCE [LARGE SCALE GENOMIC DNA]</scope>
    <source>
        <strain evidence="2">JCM6362</strain>
    </source>
</reference>
<gene>
    <name evidence="1" type="ORF">RMCT_0149</name>
</gene>
<dbReference type="EMBL" id="BCTB01000001">
    <property type="protein sequence ID" value="GAT13177.1"/>
    <property type="molecule type" value="Genomic_DNA"/>
</dbReference>
<dbReference type="AlphaFoldDB" id="A0A100XAR5"/>
<protein>
    <submittedName>
        <fullName evidence="1">Uncharacterized protein</fullName>
    </submittedName>
</protein>
<proteinExistence type="predicted"/>
<organism evidence="1 2">
    <name type="scientific">Mycolicibacterium thermoresistibile</name>
    <name type="common">Mycobacterium thermoresistibile</name>
    <dbReference type="NCBI Taxonomy" id="1797"/>
    <lineage>
        <taxon>Bacteria</taxon>
        <taxon>Bacillati</taxon>
        <taxon>Actinomycetota</taxon>
        <taxon>Actinomycetes</taxon>
        <taxon>Mycobacteriales</taxon>
        <taxon>Mycobacteriaceae</taxon>
        <taxon>Mycolicibacterium</taxon>
    </lineage>
</organism>
<dbReference type="Proteomes" id="UP000069654">
    <property type="component" value="Unassembled WGS sequence"/>
</dbReference>
<reference evidence="1 2" key="1">
    <citation type="journal article" date="2016" name="Genome Announc.">
        <title>Draft Genome Sequences of Five Rapidly Growing Mycobacterium Species, M. thermoresistibile, M. fortuitum subsp. acetamidolyticum, M. canariasense, M. brisbanense, and M. novocastrense.</title>
        <authorList>
            <person name="Katahira K."/>
            <person name="Ogura Y."/>
            <person name="Gotoh Y."/>
            <person name="Hayashi T."/>
        </authorList>
    </citation>
    <scope>NUCLEOTIDE SEQUENCE [LARGE SCALE GENOMIC DNA]</scope>
    <source>
        <strain evidence="1 2">JCM6362</strain>
    </source>
</reference>
<dbReference type="STRING" id="1797.RMCT_0149"/>